<dbReference type="InterPro" id="IPR018770">
    <property type="entry name" value="ChloroindolylP_hydrolase"/>
</dbReference>
<reference evidence="2" key="1">
    <citation type="journal article" date="2021" name="PeerJ">
        <title>Extensive microbial diversity within the chicken gut microbiome revealed by metagenomics and culture.</title>
        <authorList>
            <person name="Gilroy R."/>
            <person name="Ravi A."/>
            <person name="Getino M."/>
            <person name="Pursley I."/>
            <person name="Horton D.L."/>
            <person name="Alikhan N.F."/>
            <person name="Baker D."/>
            <person name="Gharbi K."/>
            <person name="Hall N."/>
            <person name="Watson M."/>
            <person name="Adriaenssens E.M."/>
            <person name="Foster-Nyarko E."/>
            <person name="Jarju S."/>
            <person name="Secka A."/>
            <person name="Antonio M."/>
            <person name="Oren A."/>
            <person name="Chaudhuri R.R."/>
            <person name="La Ragione R."/>
            <person name="Hildebrand F."/>
            <person name="Pallen M.J."/>
        </authorList>
    </citation>
    <scope>NUCLEOTIDE SEQUENCE</scope>
    <source>
        <strain evidence="2">ChiSjej1B19-5720</strain>
    </source>
</reference>
<dbReference type="Proteomes" id="UP000823842">
    <property type="component" value="Unassembled WGS sequence"/>
</dbReference>
<reference evidence="2" key="2">
    <citation type="submission" date="2021-04" db="EMBL/GenBank/DDBJ databases">
        <authorList>
            <person name="Gilroy R."/>
        </authorList>
    </citation>
    <scope>NUCLEOTIDE SEQUENCE</scope>
    <source>
        <strain evidence="2">ChiSjej1B19-5720</strain>
    </source>
</reference>
<feature type="transmembrane region" description="Helical" evidence="1">
    <location>
        <begin position="32"/>
        <end position="50"/>
    </location>
</feature>
<comment type="caution">
    <text evidence="2">The sequence shown here is derived from an EMBL/GenBank/DDBJ whole genome shotgun (WGS) entry which is preliminary data.</text>
</comment>
<organism evidence="2 3">
    <name type="scientific">Candidatus Blautia faecavium</name>
    <dbReference type="NCBI Taxonomy" id="2838487"/>
    <lineage>
        <taxon>Bacteria</taxon>
        <taxon>Bacillati</taxon>
        <taxon>Bacillota</taxon>
        <taxon>Clostridia</taxon>
        <taxon>Lachnospirales</taxon>
        <taxon>Lachnospiraceae</taxon>
        <taxon>Blautia</taxon>
    </lineage>
</organism>
<accession>A0A9D2LR29</accession>
<dbReference type="AlphaFoldDB" id="A0A9D2LR29"/>
<sequence length="210" mass="24033">MKKGEENFSIVLSGVLALGIFFLLFVRLRIHLFLSIFLGAGTYVAFILLLKPQKRIGKMDLSSVGNGELLGEKFGEAQKDFARLKRAVMEIKEEELKMQCTQLLETAESILKYLADHPEKIMAARRYIDYYQETAANILENYLELQKTKLATKEAEEIMKKTREGVLILKEAFGLQLQKLMENELMDMEADLNLLKQTLSSEGYTDLIKK</sequence>
<proteinExistence type="predicted"/>
<evidence type="ECO:0000313" key="3">
    <source>
        <dbReference type="Proteomes" id="UP000823842"/>
    </source>
</evidence>
<gene>
    <name evidence="2" type="ORF">IAA06_04460</name>
</gene>
<dbReference type="EMBL" id="DWYZ01000088">
    <property type="protein sequence ID" value="HJB28030.1"/>
    <property type="molecule type" value="Genomic_DNA"/>
</dbReference>
<protein>
    <submittedName>
        <fullName evidence="2">5-bromo-4-chloroindolyl phosphate hydrolysis family protein</fullName>
    </submittedName>
</protein>
<keyword evidence="1" id="KW-1133">Transmembrane helix</keyword>
<name>A0A9D2LR29_9FIRM</name>
<keyword evidence="1" id="KW-0812">Transmembrane</keyword>
<feature type="transmembrane region" description="Helical" evidence="1">
    <location>
        <begin position="7"/>
        <end position="26"/>
    </location>
</feature>
<dbReference type="Pfam" id="PF10112">
    <property type="entry name" value="Halogen_Hydrol"/>
    <property type="match status" value="1"/>
</dbReference>
<evidence type="ECO:0000313" key="2">
    <source>
        <dbReference type="EMBL" id="HJB28030.1"/>
    </source>
</evidence>
<keyword evidence="1" id="KW-0472">Membrane</keyword>
<evidence type="ECO:0000256" key="1">
    <source>
        <dbReference type="SAM" id="Phobius"/>
    </source>
</evidence>